<organism evidence="1">
    <name type="scientific">Lygus hesperus</name>
    <name type="common">Western plant bug</name>
    <dbReference type="NCBI Taxonomy" id="30085"/>
    <lineage>
        <taxon>Eukaryota</taxon>
        <taxon>Metazoa</taxon>
        <taxon>Ecdysozoa</taxon>
        <taxon>Arthropoda</taxon>
        <taxon>Hexapoda</taxon>
        <taxon>Insecta</taxon>
        <taxon>Pterygota</taxon>
        <taxon>Neoptera</taxon>
        <taxon>Paraneoptera</taxon>
        <taxon>Hemiptera</taxon>
        <taxon>Heteroptera</taxon>
        <taxon>Panheteroptera</taxon>
        <taxon>Cimicomorpha</taxon>
        <taxon>Miridae</taxon>
        <taxon>Mirini</taxon>
        <taxon>Lygus</taxon>
    </lineage>
</organism>
<protein>
    <submittedName>
        <fullName evidence="1">Protein lap1</fullName>
    </submittedName>
</protein>
<evidence type="ECO:0000313" key="1">
    <source>
        <dbReference type="EMBL" id="JAG30352.1"/>
    </source>
</evidence>
<dbReference type="EMBL" id="GBHO01013252">
    <property type="protein sequence ID" value="JAG30352.1"/>
    <property type="molecule type" value="Transcribed_RNA"/>
</dbReference>
<name>A0A0A9YB94_LYGHE</name>
<gene>
    <name evidence="1" type="primary">let-413</name>
    <name evidence="1" type="ORF">CM83_102193</name>
</gene>
<sequence>DDFNWPVEMTFKFSMSHTDGELITSGHGDVRWESGSQPFVEWEEYERRPRLMFHCLHHSKAYMKQLRFVLSITLSQWVYPNRISRKRKISESDCNESKEVRPPKVNKGVKEMNDVDQTSLMSAKEEVMGCTDGLDVTTLQVLREYVSSGLLPKESDVNNLLIRRAHKFH</sequence>
<accession>A0A0A9YB94</accession>
<proteinExistence type="predicted"/>
<reference evidence="1" key="1">
    <citation type="journal article" date="2014" name="PLoS ONE">
        <title>Transcriptome-Based Identification of ABC Transporters in the Western Tarnished Plant Bug Lygus hesperus.</title>
        <authorList>
            <person name="Hull J.J."/>
            <person name="Chaney K."/>
            <person name="Geib S.M."/>
            <person name="Fabrick J.A."/>
            <person name="Brent C.S."/>
            <person name="Walsh D."/>
            <person name="Lavine L.C."/>
        </authorList>
    </citation>
    <scope>NUCLEOTIDE SEQUENCE</scope>
</reference>
<dbReference type="AlphaFoldDB" id="A0A0A9YB94"/>
<feature type="non-terminal residue" evidence="1">
    <location>
        <position position="1"/>
    </location>
</feature>
<reference evidence="1" key="2">
    <citation type="submission" date="2014-07" db="EMBL/GenBank/DDBJ databases">
        <authorList>
            <person name="Hull J."/>
        </authorList>
    </citation>
    <scope>NUCLEOTIDE SEQUENCE</scope>
</reference>